<dbReference type="PROSITE" id="PS50112">
    <property type="entry name" value="PAS"/>
    <property type="match status" value="1"/>
</dbReference>
<keyword evidence="6" id="KW-0418">Kinase</keyword>
<feature type="domain" description="PAS" evidence="12">
    <location>
        <begin position="209"/>
        <end position="255"/>
    </location>
</feature>
<dbReference type="CDD" id="cd00082">
    <property type="entry name" value="HisKA"/>
    <property type="match status" value="1"/>
</dbReference>
<evidence type="ECO:0000259" key="10">
    <source>
        <dbReference type="PROSITE" id="PS50109"/>
    </source>
</evidence>
<dbReference type="Gene3D" id="3.30.565.10">
    <property type="entry name" value="Histidine kinase-like ATPase, C-terminal domain"/>
    <property type="match status" value="1"/>
</dbReference>
<dbReference type="SMART" id="SM00448">
    <property type="entry name" value="REC"/>
    <property type="match status" value="2"/>
</dbReference>
<dbReference type="Gene3D" id="1.10.287.130">
    <property type="match status" value="1"/>
</dbReference>
<gene>
    <name evidence="13" type="ORF">IZ6_29830</name>
</gene>
<dbReference type="PROSITE" id="PS50110">
    <property type="entry name" value="RESPONSE_REGULATORY"/>
    <property type="match status" value="2"/>
</dbReference>
<dbReference type="InterPro" id="IPR001789">
    <property type="entry name" value="Sig_transdc_resp-reg_receiver"/>
</dbReference>
<dbReference type="CDD" id="cd00130">
    <property type="entry name" value="PAS"/>
    <property type="match status" value="1"/>
</dbReference>
<proteinExistence type="predicted"/>
<evidence type="ECO:0000313" key="13">
    <source>
        <dbReference type="EMBL" id="BCJ92248.1"/>
    </source>
</evidence>
<dbReference type="Gene3D" id="3.40.50.2300">
    <property type="match status" value="2"/>
</dbReference>
<dbReference type="EC" id="2.7.13.3" evidence="2"/>
<dbReference type="InterPro" id="IPR003594">
    <property type="entry name" value="HATPase_dom"/>
</dbReference>
<keyword evidence="5" id="KW-0547">Nucleotide-binding</keyword>
<evidence type="ECO:0000256" key="6">
    <source>
        <dbReference type="ARBA" id="ARBA00022777"/>
    </source>
</evidence>
<evidence type="ECO:0000256" key="5">
    <source>
        <dbReference type="ARBA" id="ARBA00022741"/>
    </source>
</evidence>
<dbReference type="GO" id="GO:0005524">
    <property type="term" value="F:ATP binding"/>
    <property type="evidence" value="ECO:0007669"/>
    <property type="project" value="UniProtKB-KW"/>
</dbReference>
<keyword evidence="7" id="KW-0067">ATP-binding</keyword>
<dbReference type="InterPro" id="IPR004358">
    <property type="entry name" value="Sig_transdc_His_kin-like_C"/>
</dbReference>
<keyword evidence="8" id="KW-0902">Two-component regulatory system</keyword>
<comment type="catalytic activity">
    <reaction evidence="1">
        <text>ATP + protein L-histidine = ADP + protein N-phospho-L-histidine.</text>
        <dbReference type="EC" id="2.7.13.3"/>
    </reaction>
</comment>
<protein>
    <recommendedName>
        <fullName evidence="2">histidine kinase</fullName>
        <ecNumber evidence="2">2.7.13.3</ecNumber>
    </recommendedName>
</protein>
<dbReference type="InterPro" id="IPR013655">
    <property type="entry name" value="PAS_fold_3"/>
</dbReference>
<dbReference type="SUPFAM" id="SSF55874">
    <property type="entry name" value="ATPase domain of HSP90 chaperone/DNA topoisomerase II/histidine kinase"/>
    <property type="match status" value="1"/>
</dbReference>
<dbReference type="PROSITE" id="PS50109">
    <property type="entry name" value="HIS_KIN"/>
    <property type="match status" value="1"/>
</dbReference>
<reference evidence="13 14" key="1">
    <citation type="submission" date="2020-08" db="EMBL/GenBank/DDBJ databases">
        <title>Genome sequence of Rhizobiales bacterium strain IZ6.</title>
        <authorList>
            <person name="Nakai R."/>
            <person name="Naganuma T."/>
        </authorList>
    </citation>
    <scope>NUCLEOTIDE SEQUENCE [LARGE SCALE GENOMIC DNA]</scope>
    <source>
        <strain evidence="13 14">IZ6</strain>
    </source>
</reference>
<dbReference type="SMART" id="SM00388">
    <property type="entry name" value="HisKA"/>
    <property type="match status" value="1"/>
</dbReference>
<dbReference type="SUPFAM" id="SSF52172">
    <property type="entry name" value="CheY-like"/>
    <property type="match status" value="2"/>
</dbReference>
<evidence type="ECO:0000256" key="9">
    <source>
        <dbReference type="PROSITE-ProRule" id="PRU00169"/>
    </source>
</evidence>
<feature type="domain" description="Response regulatory" evidence="11">
    <location>
        <begin position="566"/>
        <end position="682"/>
    </location>
</feature>
<dbReference type="Proteomes" id="UP000515317">
    <property type="component" value="Chromosome"/>
</dbReference>
<keyword evidence="14" id="KW-1185">Reference proteome</keyword>
<dbReference type="SUPFAM" id="SSF55785">
    <property type="entry name" value="PYP-like sensor domain (PAS domain)"/>
    <property type="match status" value="1"/>
</dbReference>
<evidence type="ECO:0000256" key="8">
    <source>
        <dbReference type="ARBA" id="ARBA00023012"/>
    </source>
</evidence>
<dbReference type="Pfam" id="PF02518">
    <property type="entry name" value="HATPase_c"/>
    <property type="match status" value="1"/>
</dbReference>
<dbReference type="InterPro" id="IPR035965">
    <property type="entry name" value="PAS-like_dom_sf"/>
</dbReference>
<feature type="modified residue" description="4-aspartylphosphate" evidence="9">
    <location>
        <position position="616"/>
    </location>
</feature>
<name>A0A6S6QZW9_9HYPH</name>
<dbReference type="AlphaFoldDB" id="A0A6S6QZW9"/>
<dbReference type="Pfam" id="PF00512">
    <property type="entry name" value="HisKA"/>
    <property type="match status" value="1"/>
</dbReference>
<dbReference type="InterPro" id="IPR036097">
    <property type="entry name" value="HisK_dim/P_sf"/>
</dbReference>
<dbReference type="Pfam" id="PF08447">
    <property type="entry name" value="PAS_3"/>
    <property type="match status" value="1"/>
</dbReference>
<evidence type="ECO:0000313" key="14">
    <source>
        <dbReference type="Proteomes" id="UP000515317"/>
    </source>
</evidence>
<dbReference type="SMART" id="SM00387">
    <property type="entry name" value="HATPase_c"/>
    <property type="match status" value="1"/>
</dbReference>
<dbReference type="EMBL" id="AP023361">
    <property type="protein sequence ID" value="BCJ92248.1"/>
    <property type="molecule type" value="Genomic_DNA"/>
</dbReference>
<dbReference type="PANTHER" id="PTHR43065:SF46">
    <property type="entry name" value="C4-DICARBOXYLATE TRANSPORT SENSOR PROTEIN DCTB"/>
    <property type="match status" value="1"/>
</dbReference>
<dbReference type="InterPro" id="IPR003661">
    <property type="entry name" value="HisK_dim/P_dom"/>
</dbReference>
<evidence type="ECO:0000259" key="11">
    <source>
        <dbReference type="PROSITE" id="PS50110"/>
    </source>
</evidence>
<feature type="modified residue" description="4-aspartylphosphate" evidence="9">
    <location>
        <position position="73"/>
    </location>
</feature>
<organism evidence="13 14">
    <name type="scientific">Terrihabitans soli</name>
    <dbReference type="NCBI Taxonomy" id="708113"/>
    <lineage>
        <taxon>Bacteria</taxon>
        <taxon>Pseudomonadati</taxon>
        <taxon>Pseudomonadota</taxon>
        <taxon>Alphaproteobacteria</taxon>
        <taxon>Hyphomicrobiales</taxon>
        <taxon>Terrihabitans</taxon>
    </lineage>
</organism>
<dbReference type="PANTHER" id="PTHR43065">
    <property type="entry name" value="SENSOR HISTIDINE KINASE"/>
    <property type="match status" value="1"/>
</dbReference>
<dbReference type="InterPro" id="IPR036890">
    <property type="entry name" value="HATPase_C_sf"/>
</dbReference>
<sequence length="686" mass="75566">MLLDAQPMSPDSSNKVFLDTPKAKILIVDDDERNALAVTTVLEELDQILIVARSGEEALRFLLNDDFAVILLDLHMPGMDGFETAALIRARRRTQHIPIVFLTAVFRDESHLMQAYSAGAVDMVFKPVDPFVLKTKVSVFVQLYLKQVEAQREAELRHRLQEENFRVRTEKLLAEQELRRAQARQEAILKSLPVCFHSRGLMPPFQPSFVSDAVEKLTGFKPSALTDDPEFGLSRVHPEDVARVTEALKAAVDTGSYSCEYRWRCSDEKYRVFLDQGVVAPIADGTDSEIVGTLLDVTEMRLLEQQLVQAQKMETVGQLTGGIAHDFNNLLTVILGNLDLIGRHISGERLQRQIGAMRHAAERGQSLTGHLLAFSRRQHLSPETLDINRLVARFEPLIRHAIGESVLFATELSAEPVVCEVDPAQLETALLNLAVNARDAMPSGGHLGLAVRLLPEGDEILSERPADISGPWVALTVSDTGTGMAPDVIARAFEPFFTTKEIGKGSGLGLSQVYGFVRQSGGFVTIRSRLSRGTQLSICLPVSSKLPQRAFVDEDIPIIAPARAERVLLVEDDAAVLALGIEMLTDLGYQVMTASDANSALEILRRGDGVDVIFSDVVMPGGKTGVQLASEARKLRPDIKVLLTSGYTGEALSRHTHDDEVFPLVAKPFRQQELAVRLRDVIEGRN</sequence>
<dbReference type="InterPro" id="IPR011006">
    <property type="entry name" value="CheY-like_superfamily"/>
</dbReference>
<evidence type="ECO:0000256" key="4">
    <source>
        <dbReference type="ARBA" id="ARBA00022679"/>
    </source>
</evidence>
<evidence type="ECO:0000256" key="7">
    <source>
        <dbReference type="ARBA" id="ARBA00022840"/>
    </source>
</evidence>
<dbReference type="SUPFAM" id="SSF47384">
    <property type="entry name" value="Homodimeric domain of signal transducing histidine kinase"/>
    <property type="match status" value="1"/>
</dbReference>
<feature type="domain" description="Response regulatory" evidence="11">
    <location>
        <begin position="24"/>
        <end position="141"/>
    </location>
</feature>
<evidence type="ECO:0000256" key="3">
    <source>
        <dbReference type="ARBA" id="ARBA00022553"/>
    </source>
</evidence>
<dbReference type="Gene3D" id="3.30.450.20">
    <property type="entry name" value="PAS domain"/>
    <property type="match status" value="1"/>
</dbReference>
<dbReference type="GO" id="GO:0000155">
    <property type="term" value="F:phosphorelay sensor kinase activity"/>
    <property type="evidence" value="ECO:0007669"/>
    <property type="project" value="InterPro"/>
</dbReference>
<dbReference type="InterPro" id="IPR005467">
    <property type="entry name" value="His_kinase_dom"/>
</dbReference>
<evidence type="ECO:0000259" key="12">
    <source>
        <dbReference type="PROSITE" id="PS50112"/>
    </source>
</evidence>
<dbReference type="PRINTS" id="PR00344">
    <property type="entry name" value="BCTRLSENSOR"/>
</dbReference>
<accession>A0A6S6QZW9</accession>
<evidence type="ECO:0000256" key="1">
    <source>
        <dbReference type="ARBA" id="ARBA00000085"/>
    </source>
</evidence>
<dbReference type="KEGG" id="tso:IZ6_29830"/>
<feature type="domain" description="Histidine kinase" evidence="10">
    <location>
        <begin position="322"/>
        <end position="544"/>
    </location>
</feature>
<keyword evidence="4" id="KW-0808">Transferase</keyword>
<dbReference type="Pfam" id="PF00072">
    <property type="entry name" value="Response_reg"/>
    <property type="match status" value="2"/>
</dbReference>
<evidence type="ECO:0000256" key="2">
    <source>
        <dbReference type="ARBA" id="ARBA00012438"/>
    </source>
</evidence>
<keyword evidence="3 9" id="KW-0597">Phosphoprotein</keyword>
<dbReference type="InterPro" id="IPR000014">
    <property type="entry name" value="PAS"/>
</dbReference>